<evidence type="ECO:0000256" key="2">
    <source>
        <dbReference type="ARBA" id="ARBA00022448"/>
    </source>
</evidence>
<feature type="transmembrane region" description="Helical" evidence="7">
    <location>
        <begin position="172"/>
        <end position="191"/>
    </location>
</feature>
<keyword evidence="6 7" id="KW-0472">Membrane</keyword>
<evidence type="ECO:0000256" key="7">
    <source>
        <dbReference type="RuleBase" id="RU363032"/>
    </source>
</evidence>
<dbReference type="RefSeq" id="WP_052589822.1">
    <property type="nucleotide sequence ID" value="NZ_LR215048.1"/>
</dbReference>
<protein>
    <submittedName>
        <fullName evidence="9">Inner membrane ABC transporter permease protein ycjP</fullName>
    </submittedName>
</protein>
<feature type="transmembrane region" description="Helical" evidence="7">
    <location>
        <begin position="299"/>
        <end position="319"/>
    </location>
</feature>
<evidence type="ECO:0000256" key="6">
    <source>
        <dbReference type="ARBA" id="ARBA00023136"/>
    </source>
</evidence>
<dbReference type="STRING" id="1278311.GCA_000428705_00760"/>
<feature type="transmembrane region" description="Helical" evidence="7">
    <location>
        <begin position="107"/>
        <end position="127"/>
    </location>
</feature>
<feature type="transmembrane region" description="Helical" evidence="7">
    <location>
        <begin position="224"/>
        <end position="241"/>
    </location>
</feature>
<evidence type="ECO:0000313" key="9">
    <source>
        <dbReference type="EMBL" id="VEU80303.1"/>
    </source>
</evidence>
<dbReference type="PANTHER" id="PTHR43744">
    <property type="entry name" value="ABC TRANSPORTER PERMEASE PROTEIN MG189-RELATED-RELATED"/>
    <property type="match status" value="1"/>
</dbReference>
<dbReference type="Pfam" id="PF00528">
    <property type="entry name" value="BPD_transp_1"/>
    <property type="match status" value="1"/>
</dbReference>
<keyword evidence="3" id="KW-1003">Cell membrane</keyword>
<dbReference type="Gene3D" id="1.10.3720.10">
    <property type="entry name" value="MetI-like"/>
    <property type="match status" value="1"/>
</dbReference>
<accession>A0A449BCX4</accession>
<keyword evidence="2 7" id="KW-0813">Transport</keyword>
<keyword evidence="4 7" id="KW-0812">Transmembrane</keyword>
<keyword evidence="5 7" id="KW-1133">Transmembrane helix</keyword>
<dbReference type="OrthoDB" id="9771544at2"/>
<reference evidence="9 10" key="1">
    <citation type="submission" date="2019-01" db="EMBL/GenBank/DDBJ databases">
        <authorList>
            <consortium name="Pathogen Informatics"/>
        </authorList>
    </citation>
    <scope>NUCLEOTIDE SEQUENCE [LARGE SCALE GENOMIC DNA]</scope>
    <source>
        <strain evidence="9 10">NCTC10138</strain>
    </source>
</reference>
<evidence type="ECO:0000256" key="3">
    <source>
        <dbReference type="ARBA" id="ARBA00022475"/>
    </source>
</evidence>
<gene>
    <name evidence="9" type="primary">ycjP_6</name>
    <name evidence="9" type="ORF">NCTC10138_00672</name>
</gene>
<dbReference type="GO" id="GO:0055085">
    <property type="term" value="P:transmembrane transport"/>
    <property type="evidence" value="ECO:0007669"/>
    <property type="project" value="InterPro"/>
</dbReference>
<feature type="transmembrane region" description="Helical" evidence="7">
    <location>
        <begin position="35"/>
        <end position="58"/>
    </location>
</feature>
<dbReference type="InterPro" id="IPR035906">
    <property type="entry name" value="MetI-like_sf"/>
</dbReference>
<keyword evidence="10" id="KW-1185">Reference proteome</keyword>
<feature type="domain" description="ABC transmembrane type-1" evidence="8">
    <location>
        <begin position="101"/>
        <end position="318"/>
    </location>
</feature>
<evidence type="ECO:0000256" key="1">
    <source>
        <dbReference type="ARBA" id="ARBA00004651"/>
    </source>
</evidence>
<name>A0A449BCX4_HAPAX</name>
<dbReference type="SUPFAM" id="SSF161098">
    <property type="entry name" value="MetI-like"/>
    <property type="match status" value="1"/>
</dbReference>
<dbReference type="EMBL" id="LR215048">
    <property type="protein sequence ID" value="VEU80303.1"/>
    <property type="molecule type" value="Genomic_DNA"/>
</dbReference>
<dbReference type="GO" id="GO:0005886">
    <property type="term" value="C:plasma membrane"/>
    <property type="evidence" value="ECO:0007669"/>
    <property type="project" value="UniProtKB-SubCell"/>
</dbReference>
<dbReference type="Proteomes" id="UP000289841">
    <property type="component" value="Chromosome"/>
</dbReference>
<comment type="similarity">
    <text evidence="7">Belongs to the binding-protein-dependent transport system permease family.</text>
</comment>
<dbReference type="InterPro" id="IPR000515">
    <property type="entry name" value="MetI-like"/>
</dbReference>
<dbReference type="AlphaFoldDB" id="A0A449BCX4"/>
<organism evidence="9 10">
    <name type="scientific">Haploplasma axanthum</name>
    <name type="common">Acholeplasma axanthum</name>
    <dbReference type="NCBI Taxonomy" id="29552"/>
    <lineage>
        <taxon>Bacteria</taxon>
        <taxon>Bacillati</taxon>
        <taxon>Mycoplasmatota</taxon>
        <taxon>Mollicutes</taxon>
        <taxon>Acholeplasmatales</taxon>
        <taxon>Acholeplasmataceae</taxon>
        <taxon>Haploplasma</taxon>
    </lineage>
</organism>
<evidence type="ECO:0000256" key="4">
    <source>
        <dbReference type="ARBA" id="ARBA00022692"/>
    </source>
</evidence>
<feature type="transmembrane region" description="Helical" evidence="7">
    <location>
        <begin position="134"/>
        <end position="152"/>
    </location>
</feature>
<dbReference type="CDD" id="cd06261">
    <property type="entry name" value="TM_PBP2"/>
    <property type="match status" value="1"/>
</dbReference>
<sequence length="334" mass="37520">MQVKLLDKVKKYKDEIINDLNNPSKKIRRSNKVKSLLLSVFRFLLIAGLGFIIVFPIAQQIIWGFHDPTQVNNPIVIYIPDKWSIKNFIVASAALEYGAALWNTFRVSFLSMIFQIISTSLAGYAFARLKFKGSSIVFFFVVLTIIIPPNAIMMSRSNYFANLGIAGDEKGLYLLAVLGMGIRSGIFIYIFKSFFEGLPKELEESAMVDGAGVFRTFWNIMLPNAKGAILTVGLFAFVWQWNDSYYTSMLKIGSTSKHMPLLSTGLANFVENIRGILLKPDMVILMGSDYSRIAEYHTIVLNVAALLAMLPLLVMYLFVQKNFVESIERTGIVG</sequence>
<evidence type="ECO:0000313" key="10">
    <source>
        <dbReference type="Proteomes" id="UP000289841"/>
    </source>
</evidence>
<proteinExistence type="inferred from homology"/>
<comment type="subcellular location">
    <subcellularLocation>
        <location evidence="1 7">Cell membrane</location>
        <topology evidence="1 7">Multi-pass membrane protein</topology>
    </subcellularLocation>
</comment>
<dbReference type="PROSITE" id="PS50928">
    <property type="entry name" value="ABC_TM1"/>
    <property type="match status" value="1"/>
</dbReference>
<evidence type="ECO:0000256" key="5">
    <source>
        <dbReference type="ARBA" id="ARBA00022989"/>
    </source>
</evidence>
<dbReference type="KEGG" id="aaxa:NCTC10138_00672"/>
<dbReference type="PANTHER" id="PTHR43744:SF8">
    <property type="entry name" value="SN-GLYCEROL-3-PHOSPHATE TRANSPORT SYSTEM PERMEASE PROTEIN UGPE"/>
    <property type="match status" value="1"/>
</dbReference>
<evidence type="ECO:0000259" key="8">
    <source>
        <dbReference type="PROSITE" id="PS50928"/>
    </source>
</evidence>